<dbReference type="EMBL" id="CP047260">
    <property type="protein sequence ID" value="QHE97945.1"/>
    <property type="molecule type" value="Genomic_DNA"/>
</dbReference>
<organism evidence="2 3">
    <name type="scientific">Pseudomonas syringae pv. maculicola str. ES4326</name>
    <dbReference type="NCBI Taxonomy" id="629265"/>
    <lineage>
        <taxon>Bacteria</taxon>
        <taxon>Pseudomonadati</taxon>
        <taxon>Pseudomonadota</taxon>
        <taxon>Gammaproteobacteria</taxon>
        <taxon>Pseudomonadales</taxon>
        <taxon>Pseudomonadaceae</taxon>
        <taxon>Pseudomonas</taxon>
    </lineage>
</organism>
<dbReference type="GO" id="GO:0003677">
    <property type="term" value="F:DNA binding"/>
    <property type="evidence" value="ECO:0007669"/>
    <property type="project" value="InterPro"/>
</dbReference>
<dbReference type="GO" id="GO:0006310">
    <property type="term" value="P:DNA recombination"/>
    <property type="evidence" value="ECO:0007669"/>
    <property type="project" value="UniProtKB-KW"/>
</dbReference>
<dbReference type="RefSeq" id="WP_099982852.1">
    <property type="nucleotide sequence ID" value="NZ_CP047260.1"/>
</dbReference>
<dbReference type="GO" id="GO:0015074">
    <property type="term" value="P:DNA integration"/>
    <property type="evidence" value="ECO:0007669"/>
    <property type="project" value="InterPro"/>
</dbReference>
<dbReference type="SUPFAM" id="SSF56349">
    <property type="entry name" value="DNA breaking-rejoining enzymes"/>
    <property type="match status" value="1"/>
</dbReference>
<dbReference type="AlphaFoldDB" id="A0A8T8C2W7"/>
<dbReference type="Proteomes" id="UP000003811">
    <property type="component" value="Chromosome"/>
</dbReference>
<evidence type="ECO:0000313" key="2">
    <source>
        <dbReference type="EMBL" id="QHE97945.1"/>
    </source>
</evidence>
<gene>
    <name evidence="2" type="ORF">PMA4326_015930</name>
</gene>
<dbReference type="InterPro" id="IPR013762">
    <property type="entry name" value="Integrase-like_cat_sf"/>
</dbReference>
<proteinExistence type="predicted"/>
<evidence type="ECO:0000313" key="3">
    <source>
        <dbReference type="Proteomes" id="UP000003811"/>
    </source>
</evidence>
<sequence length="587" mass="65878">MTNSESEEVIAAATANKALNRVIINGSLTNEPNNESNYEPDDALNAELAIDLTATAHPGQNPRLFWDQNKLVSLGYGSVECSYLFDGFSLEVQESFKQAALNYRADGQISLVKLFSIVGTLRTAAKVNTTSVFDVNWVAKSLENRGFRAEKVPIYLFLEYWRDRHVAAQKVVSPDALNLLAQAAAASQASSNVNSDDPEKSWLTDEERDDVLHTTWSHYDATDDQQSTLIRLLSLQYARRPVQLRGLKFSDLKSGVEKGIPELSENEIHFPSAKEKSVEIEFRGGKFEAHPIADHLWSILQIQKKRIQDCFESVLEQKLTEDQVRLLPVFTTKYRIRKACLALEDVLRLNPIDNLEDELFHLGVRRIGNTISFAQDLSIYSQPGKQPSRAPVLPLSARTGRPVYVHAIRLRHTRVRQLARQGVPRAILSHWLGHTSDEALDSYYNDPAEEARKIDAQLAPLLTPIAQAFTGTIIATDAEATHPHNPLKRLDMAKDGQLHYVGRCGKFSFCATTSIPIPCYRCKNFEPLADAPHEEVLDALKYRQAQEQAVVIKSGSMRDLLIPIDLSDDIRAVERCIALCKAKREEK</sequence>
<keyword evidence="1" id="KW-0233">DNA recombination</keyword>
<reference evidence="2 3" key="1">
    <citation type="journal article" date="2011" name="PLoS Pathog.">
        <title>Dynamic evolution of pathogenicity revealed by sequencing and comparative genomics of 19 Pseudomonas syringae isolates.</title>
        <authorList>
            <person name="Baltrus D.A."/>
            <person name="Nishimura M.T."/>
            <person name="Romanchuk A."/>
            <person name="Chang J.H."/>
            <person name="Mukhtar M.S."/>
            <person name="Cherkis K."/>
            <person name="Roach J."/>
            <person name="Grant S.R."/>
            <person name="Jones C.D."/>
            <person name="Dangl J.L."/>
        </authorList>
    </citation>
    <scope>NUCLEOTIDE SEQUENCE [LARGE SCALE GENOMIC DNA]</scope>
    <source>
        <strain evidence="2 3">ES4326</strain>
    </source>
</reference>
<evidence type="ECO:0000256" key="1">
    <source>
        <dbReference type="ARBA" id="ARBA00023172"/>
    </source>
</evidence>
<name>A0A8T8C2W7_PSEYM</name>
<dbReference type="InterPro" id="IPR011010">
    <property type="entry name" value="DNA_brk_join_enz"/>
</dbReference>
<dbReference type="Gene3D" id="1.10.443.10">
    <property type="entry name" value="Intergrase catalytic core"/>
    <property type="match status" value="1"/>
</dbReference>
<protein>
    <submittedName>
        <fullName evidence="2">Site-specific integrase</fullName>
    </submittedName>
</protein>
<accession>A0A8T8C2W7</accession>